<sequence>MKKQMKSLSPAQMKSKRKIKEDEKPVLTVILVCNRDGVSLSESEAPFLGSQGIREKRGANTKAIRKEIRTWTPTDDVVLISSWLNTSKDPIVGNEQRSTAFWKRIAGYYNASPKLDGCEKREAAHCKNRWHKINDIVCKFCGAYEAANREKTSGKNENDFLKLAHEIFFTNHNKKFTLEQLGKNCVMTRSGVSCLRLKMIPKIGSVRTANIQQALLFKKLLVPRVLRLQKPVVRRRWWRGRIWTRLRLCGASSSRILRSKKGC</sequence>
<keyword evidence="3" id="KW-1185">Reference proteome</keyword>
<reference evidence="2" key="2">
    <citation type="submission" date="2015-03" db="UniProtKB">
        <authorList>
            <consortium name="EnsemblPlants"/>
        </authorList>
    </citation>
    <scope>IDENTIFICATION</scope>
</reference>
<evidence type="ECO:0000313" key="2">
    <source>
        <dbReference type="EnsemblPlants" id="Bo8g070630.1"/>
    </source>
</evidence>
<dbReference type="PANTHER" id="PTHR45023">
    <property type="match status" value="1"/>
</dbReference>
<feature type="domain" description="Myb-like" evidence="1">
    <location>
        <begin position="71"/>
        <end position="134"/>
    </location>
</feature>
<protein>
    <recommendedName>
        <fullName evidence="1">Myb-like domain-containing protein</fullName>
    </recommendedName>
</protein>
<dbReference type="PROSITE" id="PS50090">
    <property type="entry name" value="MYB_LIKE"/>
    <property type="match status" value="1"/>
</dbReference>
<name>A0A0D3DQQ0_BRAOL</name>
<organism evidence="2 3">
    <name type="scientific">Brassica oleracea var. oleracea</name>
    <dbReference type="NCBI Taxonomy" id="109376"/>
    <lineage>
        <taxon>Eukaryota</taxon>
        <taxon>Viridiplantae</taxon>
        <taxon>Streptophyta</taxon>
        <taxon>Embryophyta</taxon>
        <taxon>Tracheophyta</taxon>
        <taxon>Spermatophyta</taxon>
        <taxon>Magnoliopsida</taxon>
        <taxon>eudicotyledons</taxon>
        <taxon>Gunneridae</taxon>
        <taxon>Pentapetalae</taxon>
        <taxon>rosids</taxon>
        <taxon>malvids</taxon>
        <taxon>Brassicales</taxon>
        <taxon>Brassicaceae</taxon>
        <taxon>Brassiceae</taxon>
        <taxon>Brassica</taxon>
    </lineage>
</organism>
<reference evidence="2 3" key="1">
    <citation type="journal article" date="2014" name="Genome Biol.">
        <title>Transcriptome and methylome profiling reveals relics of genome dominance in the mesopolyploid Brassica oleracea.</title>
        <authorList>
            <person name="Parkin I.A."/>
            <person name="Koh C."/>
            <person name="Tang H."/>
            <person name="Robinson S.J."/>
            <person name="Kagale S."/>
            <person name="Clarke W.E."/>
            <person name="Town C.D."/>
            <person name="Nixon J."/>
            <person name="Krishnakumar V."/>
            <person name="Bidwell S.L."/>
            <person name="Denoeud F."/>
            <person name="Belcram H."/>
            <person name="Links M.G."/>
            <person name="Just J."/>
            <person name="Clarke C."/>
            <person name="Bender T."/>
            <person name="Huebert T."/>
            <person name="Mason A.S."/>
            <person name="Pires J.C."/>
            <person name="Barker G."/>
            <person name="Moore J."/>
            <person name="Walley P.G."/>
            <person name="Manoli S."/>
            <person name="Batley J."/>
            <person name="Edwards D."/>
            <person name="Nelson M.N."/>
            <person name="Wang X."/>
            <person name="Paterson A.H."/>
            <person name="King G."/>
            <person name="Bancroft I."/>
            <person name="Chalhoub B."/>
            <person name="Sharpe A.G."/>
        </authorList>
    </citation>
    <scope>NUCLEOTIDE SEQUENCE</scope>
    <source>
        <strain evidence="2 3">cv. TO1000</strain>
    </source>
</reference>
<dbReference type="HOGENOM" id="CLU_1059045_0_0_1"/>
<evidence type="ECO:0000313" key="3">
    <source>
        <dbReference type="Proteomes" id="UP000032141"/>
    </source>
</evidence>
<dbReference type="Proteomes" id="UP000032141">
    <property type="component" value="Chromosome C8"/>
</dbReference>
<dbReference type="Gramene" id="Bo8g070630.1">
    <property type="protein sequence ID" value="Bo8g070630.1"/>
    <property type="gene ID" value="Bo8g070630"/>
</dbReference>
<dbReference type="AlphaFoldDB" id="A0A0D3DQQ0"/>
<dbReference type="EnsemblPlants" id="Bo8g070630.1">
    <property type="protein sequence ID" value="Bo8g070630.1"/>
    <property type="gene ID" value="Bo8g070630"/>
</dbReference>
<accession>A0A0D3DQQ0</accession>
<dbReference type="InterPro" id="IPR001005">
    <property type="entry name" value="SANT/Myb"/>
</dbReference>
<evidence type="ECO:0000259" key="1">
    <source>
        <dbReference type="PROSITE" id="PS50090"/>
    </source>
</evidence>
<dbReference type="PANTHER" id="PTHR45023:SF4">
    <property type="entry name" value="GLYCINE-RICH PROTEIN-RELATED"/>
    <property type="match status" value="1"/>
</dbReference>
<proteinExistence type="predicted"/>